<dbReference type="KEGG" id="vab:WPS_00160"/>
<evidence type="ECO:0000313" key="2">
    <source>
        <dbReference type="Proteomes" id="UP001317532"/>
    </source>
</evidence>
<dbReference type="InterPro" id="IPR019994">
    <property type="entry name" value="Lipid-A-disac_synthase-rel_put"/>
</dbReference>
<keyword evidence="2" id="KW-1185">Reference proteome</keyword>
<dbReference type="PANTHER" id="PTHR39517">
    <property type="entry name" value="SLL0192 PROTEIN"/>
    <property type="match status" value="1"/>
</dbReference>
<accession>A0AAN2C749</accession>
<protein>
    <recommendedName>
        <fullName evidence="3">Lipid-A-disaccharide synthase</fullName>
    </recommendedName>
</protein>
<name>A0AAN2C749_UNVUL</name>
<sequence>MSAAVLFVTNGHGEAAIAARIAQDLRALAAVRTDHFGLVGERLGGGDFPDVGPQRAMPSGGLVAMGNVRAFARDLGAGFAGLFARQLRFLRSARARYAVVVAVGDAYACALARTAGAPLAFVGTAKSVYVARYGPFERRIIGGARRIFVRDAATAADLRAHGVAAEAPGNVIVDLLASDERVAWNATPRLALLPGSRERAYGDALRLAGVVAALRERIGELDAVLSIAPNLDAARFAPALERGGLRPWTGPLGAIFAGATLAIGQSGTANEAAAAQGLPVVALELDDAPRVAWYRKRQAGLLGDALAIVSGDPAAAAARIADLLADGERRARMGAVGRERMGGPGGAHAIAAAVAALVAA</sequence>
<dbReference type="Gene3D" id="3.40.50.2000">
    <property type="entry name" value="Glycogen Phosphorylase B"/>
    <property type="match status" value="1"/>
</dbReference>
<dbReference type="RefSeq" id="WP_317995833.1">
    <property type="nucleotide sequence ID" value="NZ_AP025523.1"/>
</dbReference>
<dbReference type="AlphaFoldDB" id="A0AAN2C749"/>
<evidence type="ECO:0008006" key="3">
    <source>
        <dbReference type="Google" id="ProtNLM"/>
    </source>
</evidence>
<evidence type="ECO:0000313" key="1">
    <source>
        <dbReference type="EMBL" id="BDE04740.1"/>
    </source>
</evidence>
<dbReference type="SUPFAM" id="SSF53756">
    <property type="entry name" value="UDP-Glycosyltransferase/glycogen phosphorylase"/>
    <property type="match status" value="1"/>
</dbReference>
<dbReference type="Proteomes" id="UP001317532">
    <property type="component" value="Chromosome"/>
</dbReference>
<dbReference type="EMBL" id="AP025523">
    <property type="protein sequence ID" value="BDE04740.1"/>
    <property type="molecule type" value="Genomic_DNA"/>
</dbReference>
<organism evidence="1 2">
    <name type="scientific">Vulcanimicrobium alpinum</name>
    <dbReference type="NCBI Taxonomy" id="3016050"/>
    <lineage>
        <taxon>Bacteria</taxon>
        <taxon>Bacillati</taxon>
        <taxon>Vulcanimicrobiota</taxon>
        <taxon>Vulcanimicrobiia</taxon>
        <taxon>Vulcanimicrobiales</taxon>
        <taxon>Vulcanimicrobiaceae</taxon>
        <taxon>Vulcanimicrobium</taxon>
    </lineage>
</organism>
<reference evidence="1 2" key="1">
    <citation type="journal article" date="2022" name="ISME Commun">
        <title>Vulcanimicrobium alpinus gen. nov. sp. nov., the first cultivated representative of the candidate phylum 'Eremiobacterota', is a metabolically versatile aerobic anoxygenic phototroph.</title>
        <authorList>
            <person name="Yabe S."/>
            <person name="Muto K."/>
            <person name="Abe K."/>
            <person name="Yokota A."/>
            <person name="Staudigel H."/>
            <person name="Tebo B.M."/>
        </authorList>
    </citation>
    <scope>NUCLEOTIDE SEQUENCE [LARGE SCALE GENOMIC DNA]</scope>
    <source>
        <strain evidence="1 2">WC8-2</strain>
    </source>
</reference>
<gene>
    <name evidence="1" type="ORF">WPS_00160</name>
</gene>
<dbReference type="PANTHER" id="PTHR39517:SF1">
    <property type="entry name" value="LIPID-A-DISACCHARIDE SYNTHASE"/>
    <property type="match status" value="1"/>
</dbReference>
<proteinExistence type="predicted"/>